<reference evidence="2 3" key="1">
    <citation type="submission" date="2015-03" db="EMBL/GenBank/DDBJ databases">
        <title>Genome sequencing of Methylobacterium variabile DSM 16961.</title>
        <authorList>
            <person name="Chaudhry V."/>
            <person name="Patil P.B."/>
        </authorList>
    </citation>
    <scope>NUCLEOTIDE SEQUENCE [LARGE SCALE GENOMIC DNA]</scope>
    <source>
        <strain evidence="2 3">DSM 16961</strain>
    </source>
</reference>
<dbReference type="InterPro" id="IPR007076">
    <property type="entry name" value="TfoX_N"/>
</dbReference>
<feature type="domain" description="TfoX N-terminal" evidence="1">
    <location>
        <begin position="12"/>
        <end position="106"/>
    </location>
</feature>
<name>A0A0J6SPF3_9HYPH</name>
<dbReference type="Gene3D" id="3.30.1460.30">
    <property type="entry name" value="YgaC/TfoX-N like chaperone"/>
    <property type="match status" value="1"/>
</dbReference>
<evidence type="ECO:0000313" key="3">
    <source>
        <dbReference type="Proteomes" id="UP000035955"/>
    </source>
</evidence>
<proteinExistence type="predicted"/>
<organism evidence="2 3">
    <name type="scientific">Methylobacterium variabile</name>
    <dbReference type="NCBI Taxonomy" id="298794"/>
    <lineage>
        <taxon>Bacteria</taxon>
        <taxon>Pseudomonadati</taxon>
        <taxon>Pseudomonadota</taxon>
        <taxon>Alphaproteobacteria</taxon>
        <taxon>Hyphomicrobiales</taxon>
        <taxon>Methylobacteriaceae</taxon>
        <taxon>Methylobacterium</taxon>
    </lineage>
</organism>
<dbReference type="AlphaFoldDB" id="A0A0J6SPF3"/>
<dbReference type="SUPFAM" id="SSF159894">
    <property type="entry name" value="YgaC/TfoX-N like"/>
    <property type="match status" value="1"/>
</dbReference>
<dbReference type="PATRIC" id="fig|298794.3.peg.545"/>
<dbReference type="OrthoDB" id="1524907at2"/>
<dbReference type="EMBL" id="LABY01000116">
    <property type="protein sequence ID" value="KMO35544.1"/>
    <property type="molecule type" value="Genomic_DNA"/>
</dbReference>
<sequence length="124" mass="13296">MTGHGYRAFLEEMLAPLGGVAIRRMFGGLGLFRDRLMFGLVVRDVLYFKVASDEAAAFAAEGGAPFSYATGGGRVTTIASYWRAPDRLSDDPEEFLAWARRACAAAEAAARARPPGRRKAGPVA</sequence>
<comment type="caution">
    <text evidence="2">The sequence shown here is derived from an EMBL/GenBank/DDBJ whole genome shotgun (WGS) entry which is preliminary data.</text>
</comment>
<accession>A0A0J6SPF3</accession>
<dbReference type="Pfam" id="PF04993">
    <property type="entry name" value="TfoX_N"/>
    <property type="match status" value="1"/>
</dbReference>
<evidence type="ECO:0000259" key="1">
    <source>
        <dbReference type="Pfam" id="PF04993"/>
    </source>
</evidence>
<gene>
    <name evidence="2" type="ORF">VQ02_17265</name>
</gene>
<protein>
    <recommendedName>
        <fullName evidence="1">TfoX N-terminal domain-containing protein</fullName>
    </recommendedName>
</protein>
<keyword evidence="3" id="KW-1185">Reference proteome</keyword>
<dbReference type="RefSeq" id="WP_048445438.1">
    <property type="nucleotide sequence ID" value="NZ_LABY01000116.1"/>
</dbReference>
<evidence type="ECO:0000313" key="2">
    <source>
        <dbReference type="EMBL" id="KMO35544.1"/>
    </source>
</evidence>
<dbReference type="Proteomes" id="UP000035955">
    <property type="component" value="Unassembled WGS sequence"/>
</dbReference>